<sequence>MAATRLFRRKVALLYVLIAITLLAGCDALGFKNWEWRQKLVLEVETPTGVVSGGSVVAVEAGTSPKWAPGAGAGGLGSRMHGEASFVEVAPGRYLFALLGGGDWEREVALTLFFPEPAPSPLERAERLETMREIRVLPRERYPLLVTFTDLADPTTVRRVDPDDLAATFGPGVALKRVTLEITEEAVTEGEVEKVLGWLETIGNTMLDGRSISTIKAENRLANDLSAGSFATRR</sequence>
<dbReference type="Proteomes" id="UP000463224">
    <property type="component" value="Unassembled WGS sequence"/>
</dbReference>
<keyword evidence="2" id="KW-1185">Reference proteome</keyword>
<comment type="caution">
    <text evidence="1">The sequence shown here is derived from an EMBL/GenBank/DDBJ whole genome shotgun (WGS) entry which is preliminary data.</text>
</comment>
<evidence type="ECO:0000313" key="1">
    <source>
        <dbReference type="EMBL" id="MVA97003.1"/>
    </source>
</evidence>
<proteinExistence type="predicted"/>
<dbReference type="EMBL" id="WPHG01000002">
    <property type="protein sequence ID" value="MVA97003.1"/>
    <property type="molecule type" value="Genomic_DNA"/>
</dbReference>
<reference evidence="1 2" key="1">
    <citation type="submission" date="2019-12" db="EMBL/GenBank/DDBJ databases">
        <title>Nitratireductor arenosus sp. nov., Isolated from sea sand, Jeju island, South Korea.</title>
        <authorList>
            <person name="Kim W."/>
        </authorList>
    </citation>
    <scope>NUCLEOTIDE SEQUENCE [LARGE SCALE GENOMIC DNA]</scope>
    <source>
        <strain evidence="1 2">CAU 1489</strain>
    </source>
</reference>
<dbReference type="PROSITE" id="PS51257">
    <property type="entry name" value="PROKAR_LIPOPROTEIN"/>
    <property type="match status" value="1"/>
</dbReference>
<dbReference type="RefSeq" id="WP_156712006.1">
    <property type="nucleotide sequence ID" value="NZ_WPHG01000002.1"/>
</dbReference>
<accession>A0A844QG29</accession>
<gene>
    <name evidence="1" type="ORF">GN330_07050</name>
</gene>
<evidence type="ECO:0000313" key="2">
    <source>
        <dbReference type="Proteomes" id="UP000463224"/>
    </source>
</evidence>
<name>A0A844QG29_9HYPH</name>
<organism evidence="1 2">
    <name type="scientific">Nitratireductor arenosus</name>
    <dbReference type="NCBI Taxonomy" id="2682096"/>
    <lineage>
        <taxon>Bacteria</taxon>
        <taxon>Pseudomonadati</taxon>
        <taxon>Pseudomonadota</taxon>
        <taxon>Alphaproteobacteria</taxon>
        <taxon>Hyphomicrobiales</taxon>
        <taxon>Phyllobacteriaceae</taxon>
        <taxon>Nitratireductor</taxon>
    </lineage>
</organism>
<protein>
    <submittedName>
        <fullName evidence="1">Uncharacterized protein</fullName>
    </submittedName>
</protein>
<dbReference type="AlphaFoldDB" id="A0A844QG29"/>